<organism evidence="9 10">
    <name type="scientific">Rodentibacter myodis</name>
    <dbReference type="NCBI Taxonomy" id="1907939"/>
    <lineage>
        <taxon>Bacteria</taxon>
        <taxon>Pseudomonadati</taxon>
        <taxon>Pseudomonadota</taxon>
        <taxon>Gammaproteobacteria</taxon>
        <taxon>Pasteurellales</taxon>
        <taxon>Pasteurellaceae</taxon>
        <taxon>Rodentibacter</taxon>
    </lineage>
</organism>
<feature type="transmembrane region" description="Helical" evidence="7">
    <location>
        <begin position="240"/>
        <end position="260"/>
    </location>
</feature>
<dbReference type="SUPFAM" id="SSF103473">
    <property type="entry name" value="MFS general substrate transporter"/>
    <property type="match status" value="1"/>
</dbReference>
<keyword evidence="3" id="KW-1003">Cell membrane</keyword>
<evidence type="ECO:0000313" key="9">
    <source>
        <dbReference type="EMBL" id="OOF59640.1"/>
    </source>
</evidence>
<evidence type="ECO:0000256" key="7">
    <source>
        <dbReference type="SAM" id="Phobius"/>
    </source>
</evidence>
<dbReference type="AlphaFoldDB" id="A0A1V3JS76"/>
<proteinExistence type="predicted"/>
<dbReference type="InterPro" id="IPR050171">
    <property type="entry name" value="MFS_Transporters"/>
</dbReference>
<dbReference type="InterPro" id="IPR036259">
    <property type="entry name" value="MFS_trans_sf"/>
</dbReference>
<dbReference type="GO" id="GO:0022857">
    <property type="term" value="F:transmembrane transporter activity"/>
    <property type="evidence" value="ECO:0007669"/>
    <property type="project" value="InterPro"/>
</dbReference>
<dbReference type="PROSITE" id="PS50850">
    <property type="entry name" value="MFS"/>
    <property type="match status" value="1"/>
</dbReference>
<protein>
    <submittedName>
        <fullName evidence="9">MFS transporter</fullName>
    </submittedName>
</protein>
<feature type="transmembrane region" description="Helical" evidence="7">
    <location>
        <begin position="12"/>
        <end position="31"/>
    </location>
</feature>
<feature type="transmembrane region" description="Helical" evidence="7">
    <location>
        <begin position="93"/>
        <end position="116"/>
    </location>
</feature>
<dbReference type="EMBL" id="MLHQ01000008">
    <property type="protein sequence ID" value="OOF59640.1"/>
    <property type="molecule type" value="Genomic_DNA"/>
</dbReference>
<evidence type="ECO:0000256" key="2">
    <source>
        <dbReference type="ARBA" id="ARBA00022448"/>
    </source>
</evidence>
<dbReference type="RefSeq" id="WP_077423021.1">
    <property type="nucleotide sequence ID" value="NZ_MLHQ01000008.1"/>
</dbReference>
<feature type="domain" description="Major facilitator superfamily (MFS) profile" evidence="8">
    <location>
        <begin position="1"/>
        <end position="357"/>
    </location>
</feature>
<evidence type="ECO:0000256" key="4">
    <source>
        <dbReference type="ARBA" id="ARBA00022692"/>
    </source>
</evidence>
<feature type="transmembrane region" description="Helical" evidence="7">
    <location>
        <begin position="137"/>
        <end position="154"/>
    </location>
</feature>
<feature type="transmembrane region" description="Helical" evidence="7">
    <location>
        <begin position="69"/>
        <end position="87"/>
    </location>
</feature>
<keyword evidence="6 7" id="KW-0472">Membrane</keyword>
<evidence type="ECO:0000259" key="8">
    <source>
        <dbReference type="PROSITE" id="PS50850"/>
    </source>
</evidence>
<feature type="transmembrane region" description="Helical" evidence="7">
    <location>
        <begin position="295"/>
        <end position="317"/>
    </location>
</feature>
<evidence type="ECO:0000313" key="10">
    <source>
        <dbReference type="Proteomes" id="UP000188602"/>
    </source>
</evidence>
<keyword evidence="2" id="KW-0813">Transport</keyword>
<feature type="transmembrane region" description="Helical" evidence="7">
    <location>
        <begin position="207"/>
        <end position="228"/>
    </location>
</feature>
<name>A0A1V3JS76_9PAST</name>
<dbReference type="GO" id="GO:0005886">
    <property type="term" value="C:plasma membrane"/>
    <property type="evidence" value="ECO:0007669"/>
    <property type="project" value="UniProtKB-SubCell"/>
</dbReference>
<comment type="caution">
    <text evidence="9">The sequence shown here is derived from an EMBL/GenBank/DDBJ whole genome shotgun (WGS) entry which is preliminary data.</text>
</comment>
<feature type="transmembrane region" description="Helical" evidence="7">
    <location>
        <begin position="160"/>
        <end position="177"/>
    </location>
</feature>
<dbReference type="Proteomes" id="UP000188602">
    <property type="component" value="Unassembled WGS sequence"/>
</dbReference>
<keyword evidence="5 7" id="KW-1133">Transmembrane helix</keyword>
<comment type="subcellular location">
    <subcellularLocation>
        <location evidence="1">Cell membrane</location>
        <topology evidence="1">Multi-pass membrane protein</topology>
    </subcellularLocation>
</comment>
<evidence type="ECO:0000256" key="1">
    <source>
        <dbReference type="ARBA" id="ARBA00004651"/>
    </source>
</evidence>
<dbReference type="InterPro" id="IPR011701">
    <property type="entry name" value="MFS"/>
</dbReference>
<evidence type="ECO:0000256" key="3">
    <source>
        <dbReference type="ARBA" id="ARBA00022475"/>
    </source>
</evidence>
<dbReference type="PANTHER" id="PTHR23517">
    <property type="entry name" value="RESISTANCE PROTEIN MDTM, PUTATIVE-RELATED-RELATED"/>
    <property type="match status" value="1"/>
</dbReference>
<dbReference type="InterPro" id="IPR020846">
    <property type="entry name" value="MFS_dom"/>
</dbReference>
<dbReference type="PANTHER" id="PTHR23517:SF3">
    <property type="entry name" value="INTEGRAL MEMBRANE TRANSPORT PROTEIN"/>
    <property type="match status" value="1"/>
</dbReference>
<gene>
    <name evidence="9" type="ORF">BKL49_02275</name>
</gene>
<feature type="transmembrane region" description="Helical" evidence="7">
    <location>
        <begin position="272"/>
        <end position="289"/>
    </location>
</feature>
<dbReference type="STRING" id="1907939.BKL49_02275"/>
<sequence>MNTQDMILWRKFFSGLAYTAMQSVFFVYLQYYKGFEADQITTSFSVLVFASQAFSLFAGAWGDRFGRSWIMMLGCILDATAYILLLTTHSYPLLLVATLFFGLGSTLFSTNARAFLLEYAQNNYTAKARAQGKFLRISSLASMVAPLVSLPFVYYRKAEWLIWLSCAIEISMVLVMAKTLSFKTECAAIVGKRFHFRDIKAVLTKRFISAHLLLFIPLGLGTAFYVIFPYIFTNLLDRQELVSIAFFINNLIAVLLQPYFSRRINFGITKMVFIAPILIILLLLPWFYSLQYLSIVTAFLYLGVFAIVSLFANTALANILVRLDKGENQGLMFGTSKMILALTTTGVMNALPYVFLL</sequence>
<feature type="transmembrane region" description="Helical" evidence="7">
    <location>
        <begin position="43"/>
        <end position="62"/>
    </location>
</feature>
<feature type="transmembrane region" description="Helical" evidence="7">
    <location>
        <begin position="338"/>
        <end position="356"/>
    </location>
</feature>
<evidence type="ECO:0000256" key="6">
    <source>
        <dbReference type="ARBA" id="ARBA00023136"/>
    </source>
</evidence>
<evidence type="ECO:0000256" key="5">
    <source>
        <dbReference type="ARBA" id="ARBA00022989"/>
    </source>
</evidence>
<dbReference type="Pfam" id="PF07690">
    <property type="entry name" value="MFS_1"/>
    <property type="match status" value="1"/>
</dbReference>
<keyword evidence="4 7" id="KW-0812">Transmembrane</keyword>
<dbReference type="OrthoDB" id="5668893at2"/>
<reference evidence="9 10" key="1">
    <citation type="submission" date="2016-10" db="EMBL/GenBank/DDBJ databases">
        <title>Rodentibacter gen. nov. and new species.</title>
        <authorList>
            <person name="Christensen H."/>
        </authorList>
    </citation>
    <scope>NUCLEOTIDE SEQUENCE [LARGE SCALE GENOMIC DNA]</scope>
    <source>
        <strain evidence="9 10">Ac151</strain>
    </source>
</reference>
<accession>A0A1V3JS76</accession>
<dbReference type="Gene3D" id="1.20.1250.20">
    <property type="entry name" value="MFS general substrate transporter like domains"/>
    <property type="match status" value="1"/>
</dbReference>
<keyword evidence="10" id="KW-1185">Reference proteome</keyword>